<dbReference type="InterPro" id="IPR003593">
    <property type="entry name" value="AAA+_ATPase"/>
</dbReference>
<evidence type="ECO:0000256" key="3">
    <source>
        <dbReference type="ARBA" id="ARBA00022448"/>
    </source>
</evidence>
<dbReference type="InterPro" id="IPR003439">
    <property type="entry name" value="ABC_transporter-like_ATP-bd"/>
</dbReference>
<reference evidence="8 9" key="1">
    <citation type="submission" date="2014-03" db="EMBL/GenBank/DDBJ databases">
        <title>Bradyrhizobium valentinum sp. nov., isolated from effective nodules of Lupinus mariae-josephae, a lupine endemic of basic-lime soils in Eastern Spain.</title>
        <authorList>
            <person name="Duran D."/>
            <person name="Rey L."/>
            <person name="Navarro A."/>
            <person name="Busquets A."/>
            <person name="Imperial J."/>
            <person name="Ruiz-Argueso T."/>
        </authorList>
    </citation>
    <scope>NUCLEOTIDE SEQUENCE [LARGE SCALE GENOMIC DNA]</scope>
    <source>
        <strain evidence="8 9">Ro19</strain>
    </source>
</reference>
<organism evidence="8 9">
    <name type="scientific">Bradyrhizobium retamae</name>
    <dbReference type="NCBI Taxonomy" id="1300035"/>
    <lineage>
        <taxon>Bacteria</taxon>
        <taxon>Pseudomonadati</taxon>
        <taxon>Pseudomonadota</taxon>
        <taxon>Alphaproteobacteria</taxon>
        <taxon>Hyphomicrobiales</taxon>
        <taxon>Nitrobacteraceae</taxon>
        <taxon>Bradyrhizobium</taxon>
    </lineage>
</organism>
<evidence type="ECO:0000313" key="8">
    <source>
        <dbReference type="EMBL" id="KRR22341.1"/>
    </source>
</evidence>
<evidence type="ECO:0000313" key="9">
    <source>
        <dbReference type="Proteomes" id="UP000052023"/>
    </source>
</evidence>
<dbReference type="InterPro" id="IPR027417">
    <property type="entry name" value="P-loop_NTPase"/>
</dbReference>
<comment type="similarity">
    <text evidence="2">Belongs to the ABC transporter superfamily.</text>
</comment>
<keyword evidence="9" id="KW-1185">Reference proteome</keyword>
<dbReference type="GO" id="GO:0140359">
    <property type="term" value="F:ABC-type transporter activity"/>
    <property type="evidence" value="ECO:0007669"/>
    <property type="project" value="UniProtKB-ARBA"/>
</dbReference>
<gene>
    <name evidence="8" type="ORF">CQ13_29210</name>
</gene>
<evidence type="ECO:0000259" key="7">
    <source>
        <dbReference type="PROSITE" id="PS50893"/>
    </source>
</evidence>
<evidence type="ECO:0000256" key="4">
    <source>
        <dbReference type="ARBA" id="ARBA00022741"/>
    </source>
</evidence>
<dbReference type="Gene3D" id="3.40.50.300">
    <property type="entry name" value="P-loop containing nucleotide triphosphate hydrolases"/>
    <property type="match status" value="1"/>
</dbReference>
<dbReference type="InterPro" id="IPR013611">
    <property type="entry name" value="Transp-assoc_OB_typ2"/>
</dbReference>
<dbReference type="Proteomes" id="UP000052023">
    <property type="component" value="Unassembled WGS sequence"/>
</dbReference>
<dbReference type="PROSITE" id="PS50893">
    <property type="entry name" value="ABC_TRANSPORTER_2"/>
    <property type="match status" value="1"/>
</dbReference>
<dbReference type="SUPFAM" id="SSF52540">
    <property type="entry name" value="P-loop containing nucleoside triphosphate hydrolases"/>
    <property type="match status" value="1"/>
</dbReference>
<comment type="caution">
    <text evidence="8">The sequence shown here is derived from an EMBL/GenBank/DDBJ whole genome shotgun (WGS) entry which is preliminary data.</text>
</comment>
<sequence length="362" mass="39313">MSTIEIRDLTKKFGTFVAVKDANLSVAAGETVCLLGPSGCGKTTTLRTIAGLERATAGDVVIAGRRVNHLPPEKRDIAMVFQFYALYPALSVGRNIAMPLHREAIGSAEVAARVRKVADILHLRDILDRLPGQISEGEKQRAAVARAIVRDPKCFLFDEPLSRLDVELRHSMRGQIKAVLSNLTKATVIVTHDQLEALTMADRIAIMRDGLIEQVGSPHEVFAKPANVFVASFIGTPQMNLIDAQFKGYGNGKAKVVFDEQDVDLSVHPAVANLKTGRVTVGIRPRAFSVVSEDTRDTIDAMAELIEPMGAETLIHARTKTGSDIRVVVPRDKRVKIGEALHLVPDPAQTHVFADDGKAVRA</sequence>
<dbReference type="AlphaFoldDB" id="A0A0R3MWC7"/>
<protein>
    <submittedName>
        <fullName evidence="8">Sugar ABC transporter ATP-binding protein</fullName>
    </submittedName>
</protein>
<dbReference type="GO" id="GO:0055052">
    <property type="term" value="C:ATP-binding cassette (ABC) transporter complex, substrate-binding subunit-containing"/>
    <property type="evidence" value="ECO:0007669"/>
    <property type="project" value="TreeGrafter"/>
</dbReference>
<accession>A0A0R3MWC7</accession>
<dbReference type="EMBL" id="LLYA01000165">
    <property type="protein sequence ID" value="KRR22341.1"/>
    <property type="molecule type" value="Genomic_DNA"/>
</dbReference>
<dbReference type="PANTHER" id="PTHR43875:SF1">
    <property type="entry name" value="OSMOPROTECTIVE COMPOUNDS UPTAKE ATP-BINDING PROTEIN GGTA"/>
    <property type="match status" value="1"/>
</dbReference>
<dbReference type="Gene3D" id="2.40.50.100">
    <property type="match status" value="1"/>
</dbReference>
<dbReference type="PANTHER" id="PTHR43875">
    <property type="entry name" value="MALTODEXTRIN IMPORT ATP-BINDING PROTEIN MSMX"/>
    <property type="match status" value="1"/>
</dbReference>
<dbReference type="Gene3D" id="2.40.50.140">
    <property type="entry name" value="Nucleic acid-binding proteins"/>
    <property type="match status" value="1"/>
</dbReference>
<dbReference type="GO" id="GO:0005524">
    <property type="term" value="F:ATP binding"/>
    <property type="evidence" value="ECO:0007669"/>
    <property type="project" value="UniProtKB-KW"/>
</dbReference>
<keyword evidence="4" id="KW-0547">Nucleotide-binding</keyword>
<comment type="function">
    <text evidence="6">Involved in beta-(1--&gt;2)glucan export. Transmembrane domains (TMD) form a pore in the inner membrane and the ATP-binding domain (NBD) is responsible for energy generation.</text>
</comment>
<proteinExistence type="inferred from homology"/>
<dbReference type="GO" id="GO:0016887">
    <property type="term" value="F:ATP hydrolysis activity"/>
    <property type="evidence" value="ECO:0007669"/>
    <property type="project" value="InterPro"/>
</dbReference>
<comment type="subcellular location">
    <subcellularLocation>
        <location evidence="1">Cell inner membrane</location>
        <topology evidence="1">Peripheral membrane protein</topology>
    </subcellularLocation>
</comment>
<dbReference type="OrthoDB" id="7322824at2"/>
<dbReference type="InterPro" id="IPR012340">
    <property type="entry name" value="NA-bd_OB-fold"/>
</dbReference>
<feature type="domain" description="ABC transporter" evidence="7">
    <location>
        <begin position="4"/>
        <end position="234"/>
    </location>
</feature>
<evidence type="ECO:0000256" key="1">
    <source>
        <dbReference type="ARBA" id="ARBA00004417"/>
    </source>
</evidence>
<dbReference type="InterPro" id="IPR047641">
    <property type="entry name" value="ABC_transpr_MalK/UgpC-like"/>
</dbReference>
<dbReference type="RefSeq" id="WP_057845252.1">
    <property type="nucleotide sequence ID" value="NZ_LLYA01000165.1"/>
</dbReference>
<dbReference type="InterPro" id="IPR008995">
    <property type="entry name" value="Mo/tungstate-bd_C_term_dom"/>
</dbReference>
<dbReference type="Pfam" id="PF08402">
    <property type="entry name" value="TOBE_2"/>
    <property type="match status" value="1"/>
</dbReference>
<keyword evidence="5 8" id="KW-0067">ATP-binding</keyword>
<evidence type="ECO:0000256" key="6">
    <source>
        <dbReference type="ARBA" id="ARBA00024722"/>
    </source>
</evidence>
<dbReference type="SMART" id="SM00382">
    <property type="entry name" value="AAA"/>
    <property type="match status" value="1"/>
</dbReference>
<keyword evidence="3" id="KW-0813">Transport</keyword>
<dbReference type="FunFam" id="3.40.50.300:FF:000042">
    <property type="entry name" value="Maltose/maltodextrin ABC transporter, ATP-binding protein"/>
    <property type="match status" value="1"/>
</dbReference>
<dbReference type="Pfam" id="PF00005">
    <property type="entry name" value="ABC_tran"/>
    <property type="match status" value="1"/>
</dbReference>
<name>A0A0R3MWC7_9BRAD</name>
<dbReference type="SUPFAM" id="SSF50331">
    <property type="entry name" value="MOP-like"/>
    <property type="match status" value="1"/>
</dbReference>
<evidence type="ECO:0000256" key="2">
    <source>
        <dbReference type="ARBA" id="ARBA00005417"/>
    </source>
</evidence>
<evidence type="ECO:0000256" key="5">
    <source>
        <dbReference type="ARBA" id="ARBA00022840"/>
    </source>
</evidence>